<evidence type="ECO:0000256" key="3">
    <source>
        <dbReference type="ARBA" id="ARBA00022730"/>
    </source>
</evidence>
<proteinExistence type="inferred from homology"/>
<dbReference type="SUPFAM" id="SSF52166">
    <property type="entry name" value="Ribosomal protein L4"/>
    <property type="match status" value="1"/>
</dbReference>
<evidence type="ECO:0000256" key="5">
    <source>
        <dbReference type="ARBA" id="ARBA00022980"/>
    </source>
</evidence>
<accession>A0A4D6WXB3</accession>
<evidence type="ECO:0000256" key="6">
    <source>
        <dbReference type="ARBA" id="ARBA00023274"/>
    </source>
</evidence>
<keyword evidence="10" id="KW-0934">Plastid</keyword>
<comment type="similarity">
    <text evidence="2">Belongs to the universal ribosomal protein uL4 family.</text>
</comment>
<dbReference type="GO" id="GO:0003735">
    <property type="term" value="F:structural constituent of ribosome"/>
    <property type="evidence" value="ECO:0007669"/>
    <property type="project" value="InterPro"/>
</dbReference>
<dbReference type="GO" id="GO:0005840">
    <property type="term" value="C:ribosome"/>
    <property type="evidence" value="ECO:0007669"/>
    <property type="project" value="UniProtKB-KW"/>
</dbReference>
<dbReference type="InterPro" id="IPR002136">
    <property type="entry name" value="Ribosomal_uL4"/>
</dbReference>
<evidence type="ECO:0000256" key="9">
    <source>
        <dbReference type="SAM" id="MobiDB-lite"/>
    </source>
</evidence>
<dbReference type="InterPro" id="IPR013005">
    <property type="entry name" value="Ribosomal_uL4-like"/>
</dbReference>
<dbReference type="PANTHER" id="PTHR10746:SF17">
    <property type="entry name" value="LARGE RIBOSOMAL SUBUNIT PROTEIN UL4C"/>
    <property type="match status" value="1"/>
</dbReference>
<evidence type="ECO:0000256" key="8">
    <source>
        <dbReference type="ARBA" id="ARBA00035387"/>
    </source>
</evidence>
<keyword evidence="6" id="KW-0687">Ribonucleoprotein</keyword>
<dbReference type="GO" id="GO:0006412">
    <property type="term" value="P:translation"/>
    <property type="evidence" value="ECO:0007669"/>
    <property type="project" value="InterPro"/>
</dbReference>
<evidence type="ECO:0000256" key="2">
    <source>
        <dbReference type="ARBA" id="ARBA00010528"/>
    </source>
</evidence>
<keyword evidence="4" id="KW-0694">RNA-binding</keyword>
<dbReference type="EMBL" id="MK814723">
    <property type="protein sequence ID" value="QCI08249.1"/>
    <property type="molecule type" value="Genomic_DNA"/>
</dbReference>
<gene>
    <name evidence="10" type="primary">rpl4</name>
</gene>
<dbReference type="PANTHER" id="PTHR10746">
    <property type="entry name" value="50S RIBOSOMAL PROTEIN L4"/>
    <property type="match status" value="1"/>
</dbReference>
<evidence type="ECO:0000256" key="4">
    <source>
        <dbReference type="ARBA" id="ARBA00022884"/>
    </source>
</evidence>
<evidence type="ECO:0000256" key="1">
    <source>
        <dbReference type="ARBA" id="ARBA00004083"/>
    </source>
</evidence>
<sequence>MTEIKTLAYSIIDITQPTNKEKSDNIYFNISDDMKKNMYIIHRVIKEQLNTNRHGNAHTKTRSEVRGGGRKPWKQKGTGKARAGSIRSPLWRGGGVIFGPKSKKYISKINKKEKQLAIKILLYNKYCNTIVAKNLCNNLEIPSTKKVINTLKNLGINTKNREKVLIIVKSKPKSLYLSTRNLLNINIICANHINTLSLIKADKIVLTNEALQTIEKIYNDTTSN</sequence>
<evidence type="ECO:0000256" key="7">
    <source>
        <dbReference type="ARBA" id="ARBA00035208"/>
    </source>
</evidence>
<reference evidence="10" key="1">
    <citation type="journal article" date="2019" name="Mol. Phylogenet. Evol.">
        <title>Morphological evolution and classification of the red algal order Ceramiales inferred using plastid phylogenomics.</title>
        <authorList>
            <person name="Diaz-Tapia P."/>
            <person name="Pasella M.M."/>
            <person name="Verbruggen H."/>
            <person name="Maggs C.A."/>
        </authorList>
    </citation>
    <scope>NUCLEOTIDE SEQUENCE</scope>
    <source>
        <strain evidence="10">29588_5</strain>
    </source>
</reference>
<dbReference type="GO" id="GO:0019843">
    <property type="term" value="F:rRNA binding"/>
    <property type="evidence" value="ECO:0007669"/>
    <property type="project" value="UniProtKB-KW"/>
</dbReference>
<geneLocation type="plastid" evidence="10"/>
<organism evidence="10">
    <name type="scientific">Pterothamnion crispum</name>
    <dbReference type="NCBI Taxonomy" id="1550583"/>
    <lineage>
        <taxon>Eukaryota</taxon>
        <taxon>Rhodophyta</taxon>
        <taxon>Florideophyceae</taxon>
        <taxon>Rhodymeniophycidae</taxon>
        <taxon>Ceramiales</taxon>
        <taxon>Ceramiaceae</taxon>
        <taxon>Pterothamnion</taxon>
    </lineage>
</organism>
<dbReference type="Pfam" id="PF00573">
    <property type="entry name" value="Ribosomal_L4"/>
    <property type="match status" value="1"/>
</dbReference>
<protein>
    <recommendedName>
        <fullName evidence="7">Large ribosomal subunit protein uL4c</fullName>
    </recommendedName>
    <alternativeName>
        <fullName evidence="8">50S ribosomal protein L4, chloroplastic</fullName>
    </alternativeName>
</protein>
<keyword evidence="3" id="KW-0699">rRNA-binding</keyword>
<name>A0A4D6WXB3_9FLOR</name>
<dbReference type="AlphaFoldDB" id="A0A4D6WXB3"/>
<evidence type="ECO:0000313" key="10">
    <source>
        <dbReference type="EMBL" id="QCI08249.1"/>
    </source>
</evidence>
<dbReference type="InterPro" id="IPR023574">
    <property type="entry name" value="Ribosomal_uL4_dom_sf"/>
</dbReference>
<feature type="compositionally biased region" description="Basic residues" evidence="9">
    <location>
        <begin position="68"/>
        <end position="79"/>
    </location>
</feature>
<dbReference type="NCBIfam" id="TIGR03953">
    <property type="entry name" value="rplD_bact"/>
    <property type="match status" value="1"/>
</dbReference>
<dbReference type="GO" id="GO:1990904">
    <property type="term" value="C:ribonucleoprotein complex"/>
    <property type="evidence" value="ECO:0007669"/>
    <property type="project" value="UniProtKB-KW"/>
</dbReference>
<comment type="function">
    <text evidence="1">Probably binds the 23S rRNA.</text>
</comment>
<reference evidence="10" key="2">
    <citation type="submission" date="2019-04" db="EMBL/GenBank/DDBJ databases">
        <authorList>
            <person name="Pasella M."/>
        </authorList>
    </citation>
    <scope>NUCLEOTIDE SEQUENCE</scope>
    <source>
        <strain evidence="10">29588_5</strain>
    </source>
</reference>
<dbReference type="Gene3D" id="3.40.1370.10">
    <property type="match status" value="1"/>
</dbReference>
<dbReference type="HAMAP" id="MF_01328_B">
    <property type="entry name" value="Ribosomal_uL4_B"/>
    <property type="match status" value="1"/>
</dbReference>
<feature type="region of interest" description="Disordered" evidence="9">
    <location>
        <begin position="52"/>
        <end position="85"/>
    </location>
</feature>
<keyword evidence="5 10" id="KW-0689">Ribosomal protein</keyword>